<dbReference type="AlphaFoldDB" id="A0A1I8B7Y9"/>
<dbReference type="Proteomes" id="UP000095281">
    <property type="component" value="Unplaced"/>
</dbReference>
<proteinExistence type="predicted"/>
<accession>A0A1I8B7Y9</accession>
<dbReference type="WBParaSite" id="MhA1_Contig1569.frz3.gene4">
    <property type="protein sequence ID" value="MhA1_Contig1569.frz3.gene4"/>
    <property type="gene ID" value="MhA1_Contig1569.frz3.gene4"/>
</dbReference>
<organism evidence="1 2">
    <name type="scientific">Meloidogyne hapla</name>
    <name type="common">Root-knot nematode worm</name>
    <dbReference type="NCBI Taxonomy" id="6305"/>
    <lineage>
        <taxon>Eukaryota</taxon>
        <taxon>Metazoa</taxon>
        <taxon>Ecdysozoa</taxon>
        <taxon>Nematoda</taxon>
        <taxon>Chromadorea</taxon>
        <taxon>Rhabditida</taxon>
        <taxon>Tylenchina</taxon>
        <taxon>Tylenchomorpha</taxon>
        <taxon>Tylenchoidea</taxon>
        <taxon>Meloidogynidae</taxon>
        <taxon>Meloidogyninae</taxon>
        <taxon>Meloidogyne</taxon>
    </lineage>
</organism>
<keyword evidence="1" id="KW-1185">Reference proteome</keyword>
<protein>
    <submittedName>
        <fullName evidence="2">Uncharacterized protein</fullName>
    </submittedName>
</protein>
<evidence type="ECO:0000313" key="1">
    <source>
        <dbReference type="Proteomes" id="UP000095281"/>
    </source>
</evidence>
<reference evidence="2" key="1">
    <citation type="submission" date="2016-11" db="UniProtKB">
        <authorList>
            <consortium name="WormBaseParasite"/>
        </authorList>
    </citation>
    <scope>IDENTIFICATION</scope>
</reference>
<name>A0A1I8B7Y9_MELHA</name>
<sequence>MSDKSQDFGYSWINSSRSSSPSISFKENCSDCNKNKTLELILGKLELQNSLIKQHFSVSNKDLQKEKNLEELKNKIMQEKILALTEKVNDQQIMLQQMQLKFNDDKTEKDNEIHQPIKKLMSHLAYGYRISFNITLSPIN</sequence>
<evidence type="ECO:0000313" key="2">
    <source>
        <dbReference type="WBParaSite" id="MhA1_Contig1569.frz3.gene4"/>
    </source>
</evidence>